<reference evidence="5" key="1">
    <citation type="journal article" date="2020" name="bioRxiv">
        <title>A rank-normalized archaeal taxonomy based on genome phylogeny resolves widespread incomplete and uneven classifications.</title>
        <authorList>
            <person name="Rinke C."/>
            <person name="Chuvochina M."/>
            <person name="Mussig A.J."/>
            <person name="Chaumeil P.-A."/>
            <person name="Waite D.W."/>
            <person name="Whitman W.B."/>
            <person name="Parks D.H."/>
            <person name="Hugenholtz P."/>
        </authorList>
    </citation>
    <scope>NUCLEOTIDE SEQUENCE</scope>
    <source>
        <strain evidence="5">UBA12518</strain>
    </source>
</reference>
<dbReference type="SUPFAM" id="SSF46785">
    <property type="entry name" value="Winged helix' DNA-binding domain"/>
    <property type="match status" value="1"/>
</dbReference>
<accession>A0A832VZK8</accession>
<gene>
    <name evidence="5" type="ORF">HA299_03390</name>
</gene>
<dbReference type="GO" id="GO:0005829">
    <property type="term" value="C:cytosol"/>
    <property type="evidence" value="ECO:0007669"/>
    <property type="project" value="TreeGrafter"/>
</dbReference>
<protein>
    <submittedName>
        <fullName evidence="5">Lrp/AsnC family transcriptional regulator</fullName>
    </submittedName>
</protein>
<evidence type="ECO:0000256" key="1">
    <source>
        <dbReference type="ARBA" id="ARBA00023015"/>
    </source>
</evidence>
<dbReference type="PANTHER" id="PTHR30154:SF34">
    <property type="entry name" value="TRANSCRIPTIONAL REGULATOR AZLB"/>
    <property type="match status" value="1"/>
</dbReference>
<dbReference type="GO" id="GO:0043200">
    <property type="term" value="P:response to amino acid"/>
    <property type="evidence" value="ECO:0007669"/>
    <property type="project" value="TreeGrafter"/>
</dbReference>
<evidence type="ECO:0000256" key="2">
    <source>
        <dbReference type="ARBA" id="ARBA00023125"/>
    </source>
</evidence>
<evidence type="ECO:0000256" key="3">
    <source>
        <dbReference type="ARBA" id="ARBA00023163"/>
    </source>
</evidence>
<sequence length="157" mass="17192">MKLLLANGRATDTEISRQIGLSTTGVGKIRKKLEARGLIERYGLELDIEALGLAVLTVVRYRVLSKAWQKHGERVNDILASSPNCVACIRLHGGNATHLVAYVFSDIRSAEDYLSAVQSELCDYLEVREVCHLLVHDVLKNDTSGLVASALDMEGEA</sequence>
<keyword evidence="2" id="KW-0238">DNA-binding</keyword>
<keyword evidence="3" id="KW-0804">Transcription</keyword>
<evidence type="ECO:0000259" key="4">
    <source>
        <dbReference type="PROSITE" id="PS50956"/>
    </source>
</evidence>
<evidence type="ECO:0000313" key="5">
    <source>
        <dbReference type="EMBL" id="HIH69649.1"/>
    </source>
</evidence>
<dbReference type="GO" id="GO:0043565">
    <property type="term" value="F:sequence-specific DNA binding"/>
    <property type="evidence" value="ECO:0007669"/>
    <property type="project" value="InterPro"/>
</dbReference>
<dbReference type="Proteomes" id="UP000600363">
    <property type="component" value="Unassembled WGS sequence"/>
</dbReference>
<dbReference type="AlphaFoldDB" id="A0A832VZK8"/>
<dbReference type="SMART" id="SM00344">
    <property type="entry name" value="HTH_ASNC"/>
    <property type="match status" value="1"/>
</dbReference>
<dbReference type="PANTHER" id="PTHR30154">
    <property type="entry name" value="LEUCINE-RESPONSIVE REGULATORY PROTEIN"/>
    <property type="match status" value="1"/>
</dbReference>
<dbReference type="InterPro" id="IPR000485">
    <property type="entry name" value="AsnC-type_HTH_dom"/>
</dbReference>
<feature type="domain" description="HTH asnC-type" evidence="4">
    <location>
        <begin position="1"/>
        <end position="54"/>
    </location>
</feature>
<proteinExistence type="predicted"/>
<dbReference type="InterPro" id="IPR019888">
    <property type="entry name" value="Tscrpt_reg_AsnC-like"/>
</dbReference>
<dbReference type="InterPro" id="IPR036388">
    <property type="entry name" value="WH-like_DNA-bd_sf"/>
</dbReference>
<evidence type="ECO:0000313" key="6">
    <source>
        <dbReference type="Proteomes" id="UP000600363"/>
    </source>
</evidence>
<dbReference type="Gene3D" id="1.10.10.10">
    <property type="entry name" value="Winged helix-like DNA-binding domain superfamily/Winged helix DNA-binding domain"/>
    <property type="match status" value="1"/>
</dbReference>
<comment type="caution">
    <text evidence="5">The sequence shown here is derived from an EMBL/GenBank/DDBJ whole genome shotgun (WGS) entry which is preliminary data.</text>
</comment>
<dbReference type="PROSITE" id="PS50956">
    <property type="entry name" value="HTH_ASNC_2"/>
    <property type="match status" value="1"/>
</dbReference>
<name>A0A832VZK8_9EURY</name>
<organism evidence="5 6">
    <name type="scientific">Methermicoccus shengliensis</name>
    <dbReference type="NCBI Taxonomy" id="660064"/>
    <lineage>
        <taxon>Archaea</taxon>
        <taxon>Methanobacteriati</taxon>
        <taxon>Methanobacteriota</taxon>
        <taxon>Stenosarchaea group</taxon>
        <taxon>Methanomicrobia</taxon>
        <taxon>Methanosarcinales</taxon>
        <taxon>Methermicoccaceae</taxon>
        <taxon>Methermicoccus</taxon>
    </lineage>
</organism>
<dbReference type="InterPro" id="IPR036390">
    <property type="entry name" value="WH_DNA-bd_sf"/>
</dbReference>
<keyword evidence="1" id="KW-0805">Transcription regulation</keyword>
<dbReference type="Pfam" id="PF13412">
    <property type="entry name" value="HTH_24"/>
    <property type="match status" value="1"/>
</dbReference>
<dbReference type="EMBL" id="DUIH01000011">
    <property type="protein sequence ID" value="HIH69649.1"/>
    <property type="molecule type" value="Genomic_DNA"/>
</dbReference>